<dbReference type="Proteomes" id="UP001560019">
    <property type="component" value="Unassembled WGS sequence"/>
</dbReference>
<comment type="caution">
    <text evidence="2">The sequence shown here is derived from an EMBL/GenBank/DDBJ whole genome shotgun (WGS) entry which is preliminary data.</text>
</comment>
<evidence type="ECO:0000313" key="3">
    <source>
        <dbReference type="Proteomes" id="UP001560019"/>
    </source>
</evidence>
<accession>A0ABV3XP77</accession>
<gene>
    <name evidence="2" type="ORF">Ga0609869_000197</name>
</gene>
<organism evidence="2 3">
    <name type="scientific">Rhodovulum iodosum</name>
    <dbReference type="NCBI Taxonomy" id="68291"/>
    <lineage>
        <taxon>Bacteria</taxon>
        <taxon>Pseudomonadati</taxon>
        <taxon>Pseudomonadota</taxon>
        <taxon>Alphaproteobacteria</taxon>
        <taxon>Rhodobacterales</taxon>
        <taxon>Paracoccaceae</taxon>
        <taxon>Rhodovulum</taxon>
    </lineage>
</organism>
<keyword evidence="1" id="KW-0732">Signal</keyword>
<proteinExistence type="predicted"/>
<sequence length="85" mass="8815">MQRILRAAFAALALAAHPAQAQDDPVAEAVQDYMAFAPCEAGLALPAQRGAEMLARATFAARLSGRGHVPVLKNGFSGRQARGAA</sequence>
<name>A0ABV3XP77_9RHOB</name>
<protein>
    <submittedName>
        <fullName evidence="2">Uncharacterized protein</fullName>
    </submittedName>
</protein>
<dbReference type="EMBL" id="JBEHHI010000001">
    <property type="protein sequence ID" value="MEX5726844.1"/>
    <property type="molecule type" value="Genomic_DNA"/>
</dbReference>
<evidence type="ECO:0000313" key="2">
    <source>
        <dbReference type="EMBL" id="MEX5726844.1"/>
    </source>
</evidence>
<dbReference type="RefSeq" id="WP_125404289.1">
    <property type="nucleotide sequence ID" value="NZ_JBEHHI010000001.1"/>
</dbReference>
<keyword evidence="3" id="KW-1185">Reference proteome</keyword>
<feature type="chain" id="PRO_5047419208" evidence="1">
    <location>
        <begin position="22"/>
        <end position="85"/>
    </location>
</feature>
<feature type="signal peptide" evidence="1">
    <location>
        <begin position="1"/>
        <end position="21"/>
    </location>
</feature>
<evidence type="ECO:0000256" key="1">
    <source>
        <dbReference type="SAM" id="SignalP"/>
    </source>
</evidence>
<reference evidence="2 3" key="1">
    <citation type="submission" date="2024-06" db="EMBL/GenBank/DDBJ databases">
        <title>Genome of Rhodovulum iodosum, a marine photoferrotroph.</title>
        <authorList>
            <person name="Bianchini G."/>
            <person name="Nikeleit V."/>
            <person name="Kappler A."/>
            <person name="Bryce C."/>
            <person name="Sanchez-Baracaldo P."/>
        </authorList>
    </citation>
    <scope>NUCLEOTIDE SEQUENCE [LARGE SCALE GENOMIC DNA]</scope>
    <source>
        <strain evidence="2 3">UT/N1</strain>
    </source>
</reference>